<evidence type="ECO:0000313" key="2">
    <source>
        <dbReference type="Proteomes" id="UP001177744"/>
    </source>
</evidence>
<protein>
    <submittedName>
        <fullName evidence="1">Uncharacterized protein</fullName>
    </submittedName>
</protein>
<sequence length="82" mass="9690">MSKSYTSKHPRRVVSDAEELKVFWEKKIQRHARQLQREDERIRRSALDRLRGEWARKLELRHRALQAPLEAAPRSSGDKTAA</sequence>
<keyword evidence="2" id="KW-1185">Reference proteome</keyword>
<dbReference type="PANTHER" id="PTHR40387:SF4">
    <property type="entry name" value="PROTEIN FAM240C"/>
    <property type="match status" value="1"/>
</dbReference>
<dbReference type="AlphaFoldDB" id="A0AA40HTS9"/>
<dbReference type="EMBL" id="JAULJE010000012">
    <property type="protein sequence ID" value="KAK1336830.1"/>
    <property type="molecule type" value="Genomic_DNA"/>
</dbReference>
<name>A0AA40HTS9_CNENI</name>
<reference evidence="1" key="1">
    <citation type="submission" date="2023-06" db="EMBL/GenBank/DDBJ databases">
        <title>Reference genome for the Northern bat (Eptesicus nilssonii), a most northern bat species.</title>
        <authorList>
            <person name="Laine V.N."/>
            <person name="Pulliainen A.T."/>
            <person name="Lilley T.M."/>
        </authorList>
    </citation>
    <scope>NUCLEOTIDE SEQUENCE</scope>
    <source>
        <strain evidence="1">BLF_Eptnil</strain>
        <tissue evidence="1">Kidney</tissue>
    </source>
</reference>
<dbReference type="Proteomes" id="UP001177744">
    <property type="component" value="Unassembled WGS sequence"/>
</dbReference>
<accession>A0AA40HTS9</accession>
<comment type="caution">
    <text evidence="1">The sequence shown here is derived from an EMBL/GenBank/DDBJ whole genome shotgun (WGS) entry which is preliminary data.</text>
</comment>
<organism evidence="1 2">
    <name type="scientific">Cnephaeus nilssonii</name>
    <name type="common">Northern bat</name>
    <name type="synonym">Eptesicus nilssonii</name>
    <dbReference type="NCBI Taxonomy" id="3371016"/>
    <lineage>
        <taxon>Eukaryota</taxon>
        <taxon>Metazoa</taxon>
        <taxon>Chordata</taxon>
        <taxon>Craniata</taxon>
        <taxon>Vertebrata</taxon>
        <taxon>Euteleostomi</taxon>
        <taxon>Mammalia</taxon>
        <taxon>Eutheria</taxon>
        <taxon>Laurasiatheria</taxon>
        <taxon>Chiroptera</taxon>
        <taxon>Yangochiroptera</taxon>
        <taxon>Vespertilionidae</taxon>
        <taxon>Cnephaeus</taxon>
    </lineage>
</organism>
<gene>
    <name evidence="1" type="ORF">QTO34_002865</name>
</gene>
<proteinExistence type="predicted"/>
<evidence type="ECO:0000313" key="1">
    <source>
        <dbReference type="EMBL" id="KAK1336830.1"/>
    </source>
</evidence>
<dbReference type="InterPro" id="IPR040261">
    <property type="entry name" value="FAM240"/>
</dbReference>
<dbReference type="PANTHER" id="PTHR40387">
    <property type="entry name" value="PROTEIN FAM240B"/>
    <property type="match status" value="1"/>
</dbReference>